<feature type="transmembrane region" description="Helical" evidence="12">
    <location>
        <begin position="142"/>
        <end position="160"/>
    </location>
</feature>
<feature type="transmembrane region" description="Helical" evidence="12">
    <location>
        <begin position="172"/>
        <end position="194"/>
    </location>
</feature>
<comment type="subcellular location">
    <subcellularLocation>
        <location evidence="1">Cell membrane</location>
        <topology evidence="1">Multi-pass membrane protein</topology>
    </subcellularLocation>
</comment>
<accession>A0AA39LF12</accession>
<dbReference type="GO" id="GO:0006814">
    <property type="term" value="P:sodium ion transport"/>
    <property type="evidence" value="ECO:0007669"/>
    <property type="project" value="UniProtKB-KW"/>
</dbReference>
<feature type="transmembrane region" description="Helical" evidence="12">
    <location>
        <begin position="529"/>
        <end position="552"/>
    </location>
</feature>
<sequence length="644" mass="70570">MQPKMTHVYSLSATDYVIFVAFLSLSIFVGLYYAIKEHIEKNSKKGNPDVVQTDNYHLGGRRMPIVPVALSLTSTFLSGITLLGTPAEIFDRGLLWILYYLSCSIALIINSIVFLPIFYQLNSTSIYEYLELRFHSVALRKCAAATFVLQTLMSQGVVIYGPSFALSGVTGMSTWTLILTIGMVCTFYTAIGGVRAVIWTDTLQAALMYIGIGILIVKGTMDAGGVGRVIEVLQESKRVENAMRFDPNPAQYYSAWILLFGGTVFWMGVHGTSQMSVQRYNCLPTAQAVQTVVRLTIPLYIALTCMSCTIGIVMLAYFYYCNPLETGEIKGSDQLVVLFAVKVLSNDGSLEGLSGLFLACMSATTLSTVSTGVNSAGAVIYEDFLKPLTADRISEEGALRLNKVLVVLCGFVATGVAFAAGPLGGIVRASFGLLSGFNGPVTGIFLLGIFFPKVSGRAVLFAYITVITLVISYSTWTFFENPFKGYFLPTNSSLEGCNGANFTIREQTTRYDAHYGNPDVFYLARMSPYLMSFFGATFTVFFGNLYSTLFPVSKEQYSSKRRHSLTYFGRPRKLSEDGSESKQELGAISDEDTDTVLPQLRAACSETRLCNGTTLINEDEAYVNMKLMDAVASVSVRDFAQDLD</sequence>
<feature type="transmembrane region" description="Helical" evidence="12">
    <location>
        <begin position="299"/>
        <end position="320"/>
    </location>
</feature>
<evidence type="ECO:0000256" key="3">
    <source>
        <dbReference type="ARBA" id="ARBA00022448"/>
    </source>
</evidence>
<keyword evidence="10" id="KW-0739">Sodium transport</keyword>
<keyword evidence="8" id="KW-0406">Ion transport</keyword>
<reference evidence="13" key="1">
    <citation type="submission" date="2023-06" db="EMBL/GenBank/DDBJ databases">
        <title>Genomic analysis of the entomopathogenic nematode Steinernema hermaphroditum.</title>
        <authorList>
            <person name="Schwarz E.M."/>
            <person name="Heppert J.K."/>
            <person name="Baniya A."/>
            <person name="Schwartz H.T."/>
            <person name="Tan C.-H."/>
            <person name="Antoshechkin I."/>
            <person name="Sternberg P.W."/>
            <person name="Goodrich-Blair H."/>
            <person name="Dillman A.R."/>
        </authorList>
    </citation>
    <scope>NUCLEOTIDE SEQUENCE</scope>
    <source>
        <strain evidence="13">PS9179</strain>
        <tissue evidence="13">Whole animal</tissue>
    </source>
</reference>
<dbReference type="InterPro" id="IPR001734">
    <property type="entry name" value="Na/solute_symporter"/>
</dbReference>
<dbReference type="InterPro" id="IPR051163">
    <property type="entry name" value="Sodium:Solute_Symporter_SSF"/>
</dbReference>
<dbReference type="Proteomes" id="UP001175271">
    <property type="component" value="Unassembled WGS sequence"/>
</dbReference>
<keyword evidence="4" id="KW-1003">Cell membrane</keyword>
<dbReference type="Gene3D" id="1.20.1730.10">
    <property type="entry name" value="Sodium/glucose cotransporter"/>
    <property type="match status" value="1"/>
</dbReference>
<comment type="similarity">
    <text evidence="2 11">Belongs to the sodium:solute symporter (SSF) (TC 2.A.21) family.</text>
</comment>
<feature type="transmembrane region" description="Helical" evidence="12">
    <location>
        <begin position="250"/>
        <end position="269"/>
    </location>
</feature>
<protein>
    <submittedName>
        <fullName evidence="13">Uncharacterized protein</fullName>
    </submittedName>
</protein>
<keyword evidence="3" id="KW-0813">Transport</keyword>
<feature type="transmembrane region" description="Helical" evidence="12">
    <location>
        <begin position="401"/>
        <end position="420"/>
    </location>
</feature>
<organism evidence="13 14">
    <name type="scientific">Steinernema hermaphroditum</name>
    <dbReference type="NCBI Taxonomy" id="289476"/>
    <lineage>
        <taxon>Eukaryota</taxon>
        <taxon>Metazoa</taxon>
        <taxon>Ecdysozoa</taxon>
        <taxon>Nematoda</taxon>
        <taxon>Chromadorea</taxon>
        <taxon>Rhabditida</taxon>
        <taxon>Tylenchina</taxon>
        <taxon>Panagrolaimomorpha</taxon>
        <taxon>Strongyloidoidea</taxon>
        <taxon>Steinernematidae</taxon>
        <taxon>Steinernema</taxon>
    </lineage>
</organism>
<evidence type="ECO:0000256" key="9">
    <source>
        <dbReference type="ARBA" id="ARBA00023136"/>
    </source>
</evidence>
<feature type="transmembrane region" description="Helical" evidence="12">
    <location>
        <begin position="16"/>
        <end position="35"/>
    </location>
</feature>
<evidence type="ECO:0000256" key="5">
    <source>
        <dbReference type="ARBA" id="ARBA00022692"/>
    </source>
</evidence>
<dbReference type="GO" id="GO:0005886">
    <property type="term" value="C:plasma membrane"/>
    <property type="evidence" value="ECO:0007669"/>
    <property type="project" value="UniProtKB-SubCell"/>
</dbReference>
<feature type="transmembrane region" description="Helical" evidence="12">
    <location>
        <begin position="97"/>
        <end position="121"/>
    </location>
</feature>
<dbReference type="GO" id="GO:0015293">
    <property type="term" value="F:symporter activity"/>
    <property type="evidence" value="ECO:0007669"/>
    <property type="project" value="TreeGrafter"/>
</dbReference>
<evidence type="ECO:0000256" key="4">
    <source>
        <dbReference type="ARBA" id="ARBA00022475"/>
    </source>
</evidence>
<evidence type="ECO:0000256" key="12">
    <source>
        <dbReference type="SAM" id="Phobius"/>
    </source>
</evidence>
<keyword evidence="5 12" id="KW-0812">Transmembrane</keyword>
<feature type="transmembrane region" description="Helical" evidence="12">
    <location>
        <begin position="65"/>
        <end position="85"/>
    </location>
</feature>
<dbReference type="NCBIfam" id="TIGR00813">
    <property type="entry name" value="sss"/>
    <property type="match status" value="1"/>
</dbReference>
<dbReference type="EMBL" id="JAUCMV010000005">
    <property type="protein sequence ID" value="KAK0394847.1"/>
    <property type="molecule type" value="Genomic_DNA"/>
</dbReference>
<evidence type="ECO:0000256" key="8">
    <source>
        <dbReference type="ARBA" id="ARBA00023065"/>
    </source>
</evidence>
<feature type="transmembrane region" description="Helical" evidence="12">
    <location>
        <begin position="426"/>
        <end position="451"/>
    </location>
</feature>
<dbReference type="Pfam" id="PF00474">
    <property type="entry name" value="SSF"/>
    <property type="match status" value="1"/>
</dbReference>
<dbReference type="InterPro" id="IPR038377">
    <property type="entry name" value="Na/Glc_symporter_sf"/>
</dbReference>
<evidence type="ECO:0000256" key="11">
    <source>
        <dbReference type="RuleBase" id="RU362091"/>
    </source>
</evidence>
<feature type="transmembrane region" description="Helical" evidence="12">
    <location>
        <begin position="458"/>
        <end position="479"/>
    </location>
</feature>
<keyword evidence="14" id="KW-1185">Reference proteome</keyword>
<evidence type="ECO:0000256" key="6">
    <source>
        <dbReference type="ARBA" id="ARBA00022989"/>
    </source>
</evidence>
<gene>
    <name evidence="13" type="ORF">QR680_000965</name>
</gene>
<evidence type="ECO:0000256" key="2">
    <source>
        <dbReference type="ARBA" id="ARBA00006434"/>
    </source>
</evidence>
<evidence type="ECO:0000313" key="14">
    <source>
        <dbReference type="Proteomes" id="UP001175271"/>
    </source>
</evidence>
<keyword evidence="7" id="KW-0915">Sodium</keyword>
<proteinExistence type="inferred from homology"/>
<evidence type="ECO:0000313" key="13">
    <source>
        <dbReference type="EMBL" id="KAK0394847.1"/>
    </source>
</evidence>
<name>A0AA39LF12_9BILA</name>
<evidence type="ECO:0000256" key="7">
    <source>
        <dbReference type="ARBA" id="ARBA00023053"/>
    </source>
</evidence>
<keyword evidence="6 12" id="KW-1133">Transmembrane helix</keyword>
<keyword evidence="9 12" id="KW-0472">Membrane</keyword>
<dbReference type="PROSITE" id="PS50283">
    <property type="entry name" value="NA_SOLUT_SYMP_3"/>
    <property type="match status" value="1"/>
</dbReference>
<evidence type="ECO:0000256" key="1">
    <source>
        <dbReference type="ARBA" id="ARBA00004651"/>
    </source>
</evidence>
<dbReference type="AlphaFoldDB" id="A0AA39LF12"/>
<comment type="caution">
    <text evidence="13">The sequence shown here is derived from an EMBL/GenBank/DDBJ whole genome shotgun (WGS) entry which is preliminary data.</text>
</comment>
<dbReference type="PANTHER" id="PTHR42985">
    <property type="entry name" value="SODIUM-COUPLED MONOCARBOXYLATE TRANSPORTER"/>
    <property type="match status" value="1"/>
</dbReference>
<evidence type="ECO:0000256" key="10">
    <source>
        <dbReference type="ARBA" id="ARBA00023201"/>
    </source>
</evidence>
<dbReference type="PANTHER" id="PTHR42985:SF40">
    <property type="entry name" value="LD47995P-RELATED"/>
    <property type="match status" value="1"/>
</dbReference>